<reference evidence="2 3" key="1">
    <citation type="submission" date="2023-02" db="EMBL/GenBank/DDBJ databases">
        <title>Genome sequence of Mucilaginibacter jinjuensis strain KACC 16571.</title>
        <authorList>
            <person name="Kim S."/>
            <person name="Heo J."/>
            <person name="Kwon S.-W."/>
        </authorList>
    </citation>
    <scope>NUCLEOTIDE SEQUENCE [LARGE SCALE GENOMIC DNA]</scope>
    <source>
        <strain evidence="2 3">KACC 16571</strain>
    </source>
</reference>
<dbReference type="CDD" id="cd02440">
    <property type="entry name" value="AdoMet_MTases"/>
    <property type="match status" value="1"/>
</dbReference>
<dbReference type="RefSeq" id="WP_273632994.1">
    <property type="nucleotide sequence ID" value="NZ_CP117167.1"/>
</dbReference>
<protein>
    <submittedName>
        <fullName evidence="2">Methyltransferase domain-containing protein</fullName>
    </submittedName>
</protein>
<dbReference type="Proteomes" id="UP001216139">
    <property type="component" value="Chromosome"/>
</dbReference>
<accession>A0ABY7TDP1</accession>
<feature type="domain" description="Methyltransferase" evidence="1">
    <location>
        <begin position="54"/>
        <end position="131"/>
    </location>
</feature>
<dbReference type="GO" id="GO:0032259">
    <property type="term" value="P:methylation"/>
    <property type="evidence" value="ECO:0007669"/>
    <property type="project" value="UniProtKB-KW"/>
</dbReference>
<keyword evidence="2" id="KW-0808">Transferase</keyword>
<dbReference type="GO" id="GO:0008168">
    <property type="term" value="F:methyltransferase activity"/>
    <property type="evidence" value="ECO:0007669"/>
    <property type="project" value="UniProtKB-KW"/>
</dbReference>
<keyword evidence="2" id="KW-0489">Methyltransferase</keyword>
<dbReference type="Gene3D" id="3.40.50.150">
    <property type="entry name" value="Vaccinia Virus protein VP39"/>
    <property type="match status" value="1"/>
</dbReference>
<sequence>MNIIDKAVMNSYHDMRVKEFGEGTVEALGWLDKTSQLSRFAMLAGIGDMNNHSVLDVGCGYGDLREYLGERYPDLHYSGLDQAGAFLAVASERYQLPNTTFLLGDFFTAELPHTDYVLLSGSLNYKSSDPDFIYKMISKLFNACEIACGFNLLSKINDPGGILMAYDPDKIMNHCLTLTDNVVLHNQYCDGDFTVWMYRK</sequence>
<proteinExistence type="predicted"/>
<evidence type="ECO:0000313" key="3">
    <source>
        <dbReference type="Proteomes" id="UP001216139"/>
    </source>
</evidence>
<dbReference type="EMBL" id="CP117167">
    <property type="protein sequence ID" value="WCT14493.1"/>
    <property type="molecule type" value="Genomic_DNA"/>
</dbReference>
<dbReference type="InterPro" id="IPR029063">
    <property type="entry name" value="SAM-dependent_MTases_sf"/>
</dbReference>
<organism evidence="2 3">
    <name type="scientific">Mucilaginibacter jinjuensis</name>
    <dbReference type="NCBI Taxonomy" id="1176721"/>
    <lineage>
        <taxon>Bacteria</taxon>
        <taxon>Pseudomonadati</taxon>
        <taxon>Bacteroidota</taxon>
        <taxon>Sphingobacteriia</taxon>
        <taxon>Sphingobacteriales</taxon>
        <taxon>Sphingobacteriaceae</taxon>
        <taxon>Mucilaginibacter</taxon>
    </lineage>
</organism>
<evidence type="ECO:0000313" key="2">
    <source>
        <dbReference type="EMBL" id="WCT14493.1"/>
    </source>
</evidence>
<dbReference type="Pfam" id="PF13649">
    <property type="entry name" value="Methyltransf_25"/>
    <property type="match status" value="1"/>
</dbReference>
<gene>
    <name evidence="2" type="ORF">PQO05_11170</name>
</gene>
<evidence type="ECO:0000259" key="1">
    <source>
        <dbReference type="Pfam" id="PF13649"/>
    </source>
</evidence>
<dbReference type="InterPro" id="IPR041698">
    <property type="entry name" value="Methyltransf_25"/>
</dbReference>
<keyword evidence="3" id="KW-1185">Reference proteome</keyword>
<dbReference type="SUPFAM" id="SSF53335">
    <property type="entry name" value="S-adenosyl-L-methionine-dependent methyltransferases"/>
    <property type="match status" value="1"/>
</dbReference>
<name>A0ABY7TDP1_9SPHI</name>